<feature type="region of interest" description="Disordered" evidence="12">
    <location>
        <begin position="349"/>
        <end position="406"/>
    </location>
</feature>
<dbReference type="GO" id="GO:0098552">
    <property type="term" value="C:side of membrane"/>
    <property type="evidence" value="ECO:0007669"/>
    <property type="project" value="UniProtKB-KW"/>
</dbReference>
<keyword evidence="16" id="KW-1185">Reference proteome</keyword>
<organism evidence="15 16">
    <name type="scientific">Spirodela intermedia</name>
    <name type="common">Intermediate duckweed</name>
    <dbReference type="NCBI Taxonomy" id="51605"/>
    <lineage>
        <taxon>Eukaryota</taxon>
        <taxon>Viridiplantae</taxon>
        <taxon>Streptophyta</taxon>
        <taxon>Embryophyta</taxon>
        <taxon>Tracheophyta</taxon>
        <taxon>Spermatophyta</taxon>
        <taxon>Magnoliopsida</taxon>
        <taxon>Liliopsida</taxon>
        <taxon>Araceae</taxon>
        <taxon>Lemnoideae</taxon>
        <taxon>Spirodela</taxon>
    </lineage>
</organism>
<dbReference type="Proteomes" id="UP000663760">
    <property type="component" value="Chromosome 2"/>
</dbReference>
<name>A0A7I8K5G9_SPIIN</name>
<accession>A0A7I8K5G9</accession>
<feature type="signal peptide" evidence="13">
    <location>
        <begin position="1"/>
        <end position="24"/>
    </location>
</feature>
<evidence type="ECO:0000256" key="4">
    <source>
        <dbReference type="ARBA" id="ARBA00022622"/>
    </source>
</evidence>
<dbReference type="EMBL" id="LR746265">
    <property type="protein sequence ID" value="CAA7391782.1"/>
    <property type="molecule type" value="Genomic_DNA"/>
</dbReference>
<keyword evidence="4" id="KW-0336">GPI-anchor</keyword>
<feature type="domain" description="FAS1" evidence="14">
    <location>
        <begin position="183"/>
        <end position="323"/>
    </location>
</feature>
<keyword evidence="8" id="KW-0472">Membrane</keyword>
<dbReference type="GO" id="GO:0005886">
    <property type="term" value="C:plasma membrane"/>
    <property type="evidence" value="ECO:0007669"/>
    <property type="project" value="UniProtKB-SubCell"/>
</dbReference>
<feature type="compositionally biased region" description="Pro residues" evidence="12">
    <location>
        <begin position="366"/>
        <end position="378"/>
    </location>
</feature>
<keyword evidence="3" id="KW-1003">Cell membrane</keyword>
<dbReference type="InterPro" id="IPR000782">
    <property type="entry name" value="FAS1_domain"/>
</dbReference>
<reference evidence="15" key="1">
    <citation type="submission" date="2020-02" db="EMBL/GenBank/DDBJ databases">
        <authorList>
            <person name="Scholz U."/>
            <person name="Mascher M."/>
            <person name="Fiebig A."/>
        </authorList>
    </citation>
    <scope>NUCLEOTIDE SEQUENCE</scope>
</reference>
<sequence length="423" mass="43677">MGVASFLVILLAAAFVGGRTAVEAHNITAILGGFPDYSLYNSYLSQTKVADEINARETVTCLVLPNGAMSSLAAKRSLVAIKAALRLFTLLDYFDAQKLHDISGGTVLSTTLLQTTGVVHGNLGFVNITDLKGGRVGFASAVPGSKFDSLYTKSVKQIPYSISVLEISAPIVYPGLLDSPTKSDANVTVLLEQAGCKTFSGLIVTSGVLKNYQSAMANGLTVFAPNDEAFKAAGVPDLSKLSNADVVTLLEYHAAPDYLPKASLMMSKVPIRTLASGGSGRYELTVTTRGDDVTLNAGMDTSRVASTVIDDAPFCILTVDSVLLPAELFGKGPNPAPSLVPTVSPSLPPTAVAPSPSTVNAKAPSPERPLSPPAPPMESPGESPVDAPEAAADSKGEPTGGTADPSVPVFLVLTAFGSILLLS</sequence>
<proteinExistence type="inferred from homology"/>
<evidence type="ECO:0000256" key="1">
    <source>
        <dbReference type="ARBA" id="ARBA00004609"/>
    </source>
</evidence>
<dbReference type="Pfam" id="PF02469">
    <property type="entry name" value="Fasciclin"/>
    <property type="match status" value="1"/>
</dbReference>
<evidence type="ECO:0000313" key="16">
    <source>
        <dbReference type="Proteomes" id="UP000663760"/>
    </source>
</evidence>
<evidence type="ECO:0000256" key="13">
    <source>
        <dbReference type="SAM" id="SignalP"/>
    </source>
</evidence>
<dbReference type="FunFam" id="2.30.180.10:FF:000010">
    <property type="entry name" value="Fasciclin-like arabinogalactan protein 2"/>
    <property type="match status" value="1"/>
</dbReference>
<dbReference type="AlphaFoldDB" id="A0A7I8K5G9"/>
<keyword evidence="10" id="KW-0449">Lipoprotein</keyword>
<dbReference type="PANTHER" id="PTHR32382">
    <property type="entry name" value="FASCICLIN-LIKE ARABINOGALACTAN PROTEIN"/>
    <property type="match status" value="1"/>
</dbReference>
<dbReference type="SMART" id="SM00554">
    <property type="entry name" value="FAS1"/>
    <property type="match status" value="1"/>
</dbReference>
<evidence type="ECO:0000256" key="5">
    <source>
        <dbReference type="ARBA" id="ARBA00022729"/>
    </source>
</evidence>
<comment type="subcellular location">
    <subcellularLocation>
        <location evidence="1">Cell membrane</location>
        <topology evidence="1">Lipid-anchor</topology>
        <topology evidence="1">GPI-anchor</topology>
    </subcellularLocation>
</comment>
<gene>
    <name evidence="15" type="ORF">SI8410_02003018</name>
</gene>
<keyword evidence="9" id="KW-0325">Glycoprotein</keyword>
<keyword evidence="6" id="KW-0677">Repeat</keyword>
<evidence type="ECO:0000259" key="14">
    <source>
        <dbReference type="PROSITE" id="PS50213"/>
    </source>
</evidence>
<dbReference type="OrthoDB" id="286301at2759"/>
<comment type="function">
    <text evidence="11">May be a cell surface adhesion protein.</text>
</comment>
<dbReference type="InterPro" id="IPR036378">
    <property type="entry name" value="FAS1_dom_sf"/>
</dbReference>
<evidence type="ECO:0000256" key="12">
    <source>
        <dbReference type="SAM" id="MobiDB-lite"/>
    </source>
</evidence>
<comment type="similarity">
    <text evidence="2">Belongs to the fasciclin-like AGP family.</text>
</comment>
<evidence type="ECO:0000256" key="11">
    <source>
        <dbReference type="ARBA" id="ARBA00024686"/>
    </source>
</evidence>
<dbReference type="InterPro" id="IPR033254">
    <property type="entry name" value="Plant_FLA"/>
</dbReference>
<dbReference type="SUPFAM" id="SSF82153">
    <property type="entry name" value="FAS1 domain"/>
    <property type="match status" value="2"/>
</dbReference>
<evidence type="ECO:0000313" key="15">
    <source>
        <dbReference type="EMBL" id="CAA7391782.1"/>
    </source>
</evidence>
<evidence type="ECO:0000256" key="3">
    <source>
        <dbReference type="ARBA" id="ARBA00022475"/>
    </source>
</evidence>
<evidence type="ECO:0000256" key="8">
    <source>
        <dbReference type="ARBA" id="ARBA00023136"/>
    </source>
</evidence>
<dbReference type="FunFam" id="2.30.180.10:FF:000008">
    <property type="entry name" value="Fasciclin-like arabinogalactan protein 10"/>
    <property type="match status" value="1"/>
</dbReference>
<evidence type="ECO:0000256" key="10">
    <source>
        <dbReference type="ARBA" id="ARBA00023288"/>
    </source>
</evidence>
<dbReference type="PROSITE" id="PS50213">
    <property type="entry name" value="FAS1"/>
    <property type="match status" value="1"/>
</dbReference>
<feature type="chain" id="PRO_5029785461" description="FAS1 domain-containing protein" evidence="13">
    <location>
        <begin position="25"/>
        <end position="423"/>
    </location>
</feature>
<keyword evidence="5 13" id="KW-0732">Signal</keyword>
<evidence type="ECO:0000256" key="7">
    <source>
        <dbReference type="ARBA" id="ARBA00022974"/>
    </source>
</evidence>
<dbReference type="Gene3D" id="2.30.180.10">
    <property type="entry name" value="FAS1 domain"/>
    <property type="match status" value="1"/>
</dbReference>
<dbReference type="PANTHER" id="PTHR32382:SF5">
    <property type="entry name" value="FASCICLIN-LIKE ARABINOGALACTAN PROTEIN 8"/>
    <property type="match status" value="1"/>
</dbReference>
<keyword evidence="7" id="KW-0654">Proteoglycan</keyword>
<evidence type="ECO:0000256" key="9">
    <source>
        <dbReference type="ARBA" id="ARBA00023180"/>
    </source>
</evidence>
<protein>
    <recommendedName>
        <fullName evidence="14">FAS1 domain-containing protein</fullName>
    </recommendedName>
</protein>
<evidence type="ECO:0000256" key="2">
    <source>
        <dbReference type="ARBA" id="ARBA00007843"/>
    </source>
</evidence>
<evidence type="ECO:0000256" key="6">
    <source>
        <dbReference type="ARBA" id="ARBA00022737"/>
    </source>
</evidence>